<proteinExistence type="predicted"/>
<gene>
    <name evidence="1" type="ORF">Bccel_1799</name>
</gene>
<name>A0A0L6JL83_9FIRM</name>
<reference evidence="2" key="1">
    <citation type="submission" date="2015-07" db="EMBL/GenBank/DDBJ databases">
        <title>Near-Complete Genome Sequence of the Cellulolytic Bacterium Bacteroides (Pseudobacteroides) cellulosolvens ATCC 35603.</title>
        <authorList>
            <person name="Dassa B."/>
            <person name="Utturkar S.M."/>
            <person name="Klingeman D.M."/>
            <person name="Hurt R.A."/>
            <person name="Keller M."/>
            <person name="Xu J."/>
            <person name="Reddy Y.H.K."/>
            <person name="Borovok I."/>
            <person name="Grinberg I.R."/>
            <person name="Lamed R."/>
            <person name="Zhivin O."/>
            <person name="Bayer E.A."/>
            <person name="Brown S.D."/>
        </authorList>
    </citation>
    <scope>NUCLEOTIDE SEQUENCE [LARGE SCALE GENOMIC DNA]</scope>
    <source>
        <strain evidence="2">DSM 2933</strain>
    </source>
</reference>
<sequence>MFGYVRYSKPDLTFRDFYKYKAYYCGVCNSIKNNFGQLGRLALNYDIVFMALLLSAIYDGDDKFQFEKCMLSPFKKKKIILNEYTDYCSSINVLFFYFKLLDDYKDNRSYPSLLFSKVLYKNYLKVKDKYPHKEKIMRYGMEKIHELEKSDRTTLDEVSEVFGEILGEMFVYDSKYEQFMLLREIGYNLGKYVYYLDCMDDLEDDAKRKRFNPLINSYEHNIEKRIDDLINRIENLTIQLDIKHSKGIICNIVSQGLRNKSDAIIAKINKGRG</sequence>
<organism evidence="1 2">
    <name type="scientific">Pseudobacteroides cellulosolvens ATCC 35603 = DSM 2933</name>
    <dbReference type="NCBI Taxonomy" id="398512"/>
    <lineage>
        <taxon>Bacteria</taxon>
        <taxon>Bacillati</taxon>
        <taxon>Bacillota</taxon>
        <taxon>Clostridia</taxon>
        <taxon>Eubacteriales</taxon>
        <taxon>Oscillospiraceae</taxon>
        <taxon>Pseudobacteroides</taxon>
    </lineage>
</organism>
<dbReference type="Proteomes" id="UP000036923">
    <property type="component" value="Unassembled WGS sequence"/>
</dbReference>
<dbReference type="AlphaFoldDB" id="A0A0L6JL83"/>
<dbReference type="eggNOG" id="ENOG502Z8PZ">
    <property type="taxonomic scope" value="Bacteria"/>
</dbReference>
<dbReference type="OrthoDB" id="1722540at2"/>
<evidence type="ECO:0000313" key="2">
    <source>
        <dbReference type="Proteomes" id="UP000036923"/>
    </source>
</evidence>
<dbReference type="Pfam" id="PF18937">
    <property type="entry name" value="DUF5685"/>
    <property type="match status" value="1"/>
</dbReference>
<comment type="caution">
    <text evidence="1">The sequence shown here is derived from an EMBL/GenBank/DDBJ whole genome shotgun (WGS) entry which is preliminary data.</text>
</comment>
<keyword evidence="2" id="KW-1185">Reference proteome</keyword>
<dbReference type="RefSeq" id="WP_036937901.1">
    <property type="nucleotide sequence ID" value="NZ_JQKC01000006.1"/>
</dbReference>
<accession>A0A0L6JL83</accession>
<dbReference type="EMBL" id="LGTC01000001">
    <property type="protein sequence ID" value="KNY26534.1"/>
    <property type="molecule type" value="Genomic_DNA"/>
</dbReference>
<protein>
    <submittedName>
        <fullName evidence="1">Uncharacterized protein</fullName>
    </submittedName>
</protein>
<dbReference type="InterPro" id="IPR043740">
    <property type="entry name" value="DUF5685"/>
</dbReference>
<evidence type="ECO:0000313" key="1">
    <source>
        <dbReference type="EMBL" id="KNY26534.1"/>
    </source>
</evidence>
<dbReference type="STRING" id="398512.Bccel_1799"/>